<dbReference type="AlphaFoldDB" id="A0A160VI65"/>
<evidence type="ECO:0000313" key="1">
    <source>
        <dbReference type="EMBL" id="CUV10580.1"/>
    </source>
</evidence>
<gene>
    <name evidence="1" type="ORF">MGWOODY_Mmi1108</name>
</gene>
<name>A0A160VI65_9ZZZZ</name>
<reference evidence="1" key="1">
    <citation type="submission" date="2015-10" db="EMBL/GenBank/DDBJ databases">
        <authorList>
            <person name="Gilbert D.G."/>
        </authorList>
    </citation>
    <scope>NUCLEOTIDE SEQUENCE</scope>
</reference>
<accession>A0A160VI65</accession>
<dbReference type="EMBL" id="FAXC01000444">
    <property type="protein sequence ID" value="CUV10580.1"/>
    <property type="molecule type" value="Genomic_DNA"/>
</dbReference>
<proteinExistence type="predicted"/>
<protein>
    <submittedName>
        <fullName evidence="1">Uncharacterized protein</fullName>
    </submittedName>
</protein>
<sequence length="38" mass="4496">MVREFVDLGVQYSFHYSIQAEFGERWGVPAQNYTMILL</sequence>
<organism evidence="1">
    <name type="scientific">hydrothermal vent metagenome</name>
    <dbReference type="NCBI Taxonomy" id="652676"/>
    <lineage>
        <taxon>unclassified sequences</taxon>
        <taxon>metagenomes</taxon>
        <taxon>ecological metagenomes</taxon>
    </lineage>
</organism>